<name>A0A512B1K0_9BACT</name>
<keyword evidence="2" id="KW-1185">Reference proteome</keyword>
<dbReference type="RefSeq" id="WP_146900657.1">
    <property type="nucleotide sequence ID" value="NZ_BJYS01000027.1"/>
</dbReference>
<proteinExistence type="predicted"/>
<dbReference type="AlphaFoldDB" id="A0A512B1K0"/>
<protein>
    <submittedName>
        <fullName evidence="1">Acyl-CoA reductase</fullName>
    </submittedName>
</protein>
<gene>
    <name evidence="1" type="ORF">AAE02nite_34970</name>
</gene>
<dbReference type="OrthoDB" id="1522941at2"/>
<dbReference type="EMBL" id="BJYS01000027">
    <property type="protein sequence ID" value="GEO05833.1"/>
    <property type="molecule type" value="Genomic_DNA"/>
</dbReference>
<evidence type="ECO:0000313" key="2">
    <source>
        <dbReference type="Proteomes" id="UP000321532"/>
    </source>
</evidence>
<reference evidence="1 2" key="1">
    <citation type="submission" date="2019-07" db="EMBL/GenBank/DDBJ databases">
        <title>Whole genome shotgun sequence of Adhaeribacter aerolatus NBRC 106133.</title>
        <authorList>
            <person name="Hosoyama A."/>
            <person name="Uohara A."/>
            <person name="Ohji S."/>
            <person name="Ichikawa N."/>
        </authorList>
    </citation>
    <scope>NUCLEOTIDE SEQUENCE [LARGE SCALE GENOMIC DNA]</scope>
    <source>
        <strain evidence="1 2">NBRC 106133</strain>
    </source>
</reference>
<accession>A0A512B1K0</accession>
<organism evidence="1 2">
    <name type="scientific">Adhaeribacter aerolatus</name>
    <dbReference type="NCBI Taxonomy" id="670289"/>
    <lineage>
        <taxon>Bacteria</taxon>
        <taxon>Pseudomonadati</taxon>
        <taxon>Bacteroidota</taxon>
        <taxon>Cytophagia</taxon>
        <taxon>Cytophagales</taxon>
        <taxon>Hymenobacteraceae</taxon>
        <taxon>Adhaeribacter</taxon>
    </lineage>
</organism>
<sequence>MTLPERIAAFVSLGEELKNLTPEQKLQIRERAGNGNPWFDERNITNAFNGIIYLLDKENLEDWLFVYDLENITPKNVGVIMAGNIPMVGFHDFLTVLISGHYLYAKLSSEDTFLMKMLAERLVKIEPRFAERIQFVALLKEADAIIATGSDNTARYFEYYFSKKPHIIRKNRTSLGILSGNETPEDFRALGEDIFTYYGLGCRNVSKLLVPENYSFTGFYEAIEPFKYILDHNKYQNNYDYNKSILLVNRAPHLDNGFLLLSESDQLVSPISVLFYGTYANADDLKNQLVAVKDKTQAVVSVGAWYPNSIAFGQAQCPAVWDYADGVDTLAFLSKL</sequence>
<evidence type="ECO:0000313" key="1">
    <source>
        <dbReference type="EMBL" id="GEO05833.1"/>
    </source>
</evidence>
<dbReference type="Proteomes" id="UP000321532">
    <property type="component" value="Unassembled WGS sequence"/>
</dbReference>
<comment type="caution">
    <text evidence="1">The sequence shown here is derived from an EMBL/GenBank/DDBJ whole genome shotgun (WGS) entry which is preliminary data.</text>
</comment>